<dbReference type="Gene3D" id="1.10.150.870">
    <property type="match status" value="1"/>
</dbReference>
<dbReference type="InterPro" id="IPR040982">
    <property type="entry name" value="DNA_pol3_finger"/>
</dbReference>
<dbReference type="InterPro" id="IPR029460">
    <property type="entry name" value="DNAPol_HHH"/>
</dbReference>
<keyword evidence="8 13" id="KW-0235">DNA replication</keyword>
<evidence type="ECO:0000256" key="3">
    <source>
        <dbReference type="ARBA" id="ARBA00012417"/>
    </source>
</evidence>
<reference evidence="16 17" key="1">
    <citation type="submission" date="2021-04" db="EMBL/GenBank/DDBJ databases">
        <title>Whole genome sequence of Jiella sp. KSK16Y-1.</title>
        <authorList>
            <person name="Tuo L."/>
        </authorList>
    </citation>
    <scope>NUCLEOTIDE SEQUENCE [LARGE SCALE GENOMIC DNA]</scope>
    <source>
        <strain evidence="16 17">KSK16Y-1</strain>
    </source>
</reference>
<dbReference type="InterPro" id="IPR004365">
    <property type="entry name" value="NA-bd_OB_tRNA"/>
</dbReference>
<dbReference type="EC" id="2.7.7.7" evidence="3 13"/>
<dbReference type="Pfam" id="PF02811">
    <property type="entry name" value="PHP"/>
    <property type="match status" value="1"/>
</dbReference>
<dbReference type="GO" id="GO:0003887">
    <property type="term" value="F:DNA-directed DNA polymerase activity"/>
    <property type="evidence" value="ECO:0007669"/>
    <property type="project" value="UniProtKB-EC"/>
</dbReference>
<evidence type="ECO:0000256" key="2">
    <source>
        <dbReference type="ARBA" id="ARBA00007391"/>
    </source>
</evidence>
<comment type="subcellular location">
    <subcellularLocation>
        <location evidence="1 13">Cytoplasm</location>
    </subcellularLocation>
</comment>
<dbReference type="CDD" id="cd07434">
    <property type="entry name" value="PHP_PolIIIA_DnaE2"/>
    <property type="match status" value="1"/>
</dbReference>
<dbReference type="Pfam" id="PF07733">
    <property type="entry name" value="DNA_pol3_alpha"/>
    <property type="match status" value="1"/>
</dbReference>
<keyword evidence="11 13" id="KW-0234">DNA repair</keyword>
<dbReference type="PANTHER" id="PTHR32294">
    <property type="entry name" value="DNA POLYMERASE III SUBUNIT ALPHA"/>
    <property type="match status" value="1"/>
</dbReference>
<dbReference type="Proteomes" id="UP000678276">
    <property type="component" value="Unassembled WGS sequence"/>
</dbReference>
<dbReference type="InterPro" id="IPR023073">
    <property type="entry name" value="DnaE2"/>
</dbReference>
<comment type="function">
    <text evidence="13">DNA polymerase involved in damage-induced mutagenesis and translesion synthesis (TLS). It is not the major replicative DNA polymerase.</text>
</comment>
<dbReference type="InterPro" id="IPR004013">
    <property type="entry name" value="PHP_dom"/>
</dbReference>
<sequence length="1117" mass="124661">MRRQERPGPAYAELQVTTHFSFLRGASSPEELFATAAVMGIEALAVTDRNSLAGMVRAHEAAKATGVRLVVGCRLDLAHHLPVLVYPTTLSAYSRLCRLLSLGKKRAGKGGCHLEWADLAEHQAGLIAILLAQSADEDCRRQAERLAETFGDRAYLALTLLRRPGDRLRLNALCDLAAEAGLAPVVTNDVLFHEPDRRILQDVVTAIRHNVTIDELGFRRERHADRHLKLPDEMHRLFSRHPDALARTIDIVERCRFSMDEIAYQYPEERDDPALTAQETLEKLTWEGAESRYPDGVPETVRKNLDHELSLIKRLDYAPYFLTVNSIVRFARSKDILCQGRGSAANSAVCYVLGITAIDPARCDLLFERFVSEERREPPDIDVDFEHERREIVIQWIYETYGRERAALCSTVIRYRTKGALRDVGKALGLPEDLISLISRQVWGWSEGPVDENHLKELNLNLADRRLRMTLELAGQLRGFPRHLSQHPGGFVLTRDRLDDLVPIEPAAMDDRQVIEWDKDDIDSLKFMKVDVLALGMLSCMKRGLDFLKEHKGLDLDLATIPAEDPKTYAMIRKADTLGTFQIESRAQMSMLPRLKPATYYDLVVQVAIVRPGPIQGDMVHPYLRRREGKEQVDYPKPELEKVLGKTLGVPLFQEQAMRVAIECAGFTPGEADQLRKSMATFKFTGGVSAFRDKLIAGMVANGYEKDFAERTFRQLEGFGSYGFPESHAASFALVAYASSWLKCWHPDVFCAALLNAQPMGFYAPAQIVRDAREHGVEIRPVSVAHSRWDCTLEPIDAQKAASGHLAVRLGLRMVKGLANRDAAAIVAARAADPFASVEDLWRRAGVPVAALTRLAEADAFKDDLGLSRREALWAIRALRDEPLPLFAAASEAAAKQAADTEAADSSGTARPRSATPELIEPKVELRKLAAGGEVVGDYRHVGLSLRAHPVSFLRPDLAKRRIVSCRHAMESRDGRWLEAAGLVLVRQRPGSAKGVMFITMEDESGIANLVVWPKMFEKFRRIVLTASMISAHGRIQREGEVVHLVVHRLTDLSGALAGIGEREAAFPLPHGRGDEFHHGPPSPDPRDAPPRAMRTRDIYIPDLHLDTIKVKARNFR</sequence>
<keyword evidence="7 13" id="KW-0548">Nucleotidyltransferase</keyword>
<evidence type="ECO:0000256" key="6">
    <source>
        <dbReference type="ARBA" id="ARBA00022679"/>
    </source>
</evidence>
<feature type="compositionally biased region" description="Basic and acidic residues" evidence="14">
    <location>
        <begin position="1072"/>
        <end position="1093"/>
    </location>
</feature>
<evidence type="ECO:0000313" key="16">
    <source>
        <dbReference type="EMBL" id="MBP0617564.1"/>
    </source>
</evidence>
<keyword evidence="17" id="KW-1185">Reference proteome</keyword>
<evidence type="ECO:0000256" key="11">
    <source>
        <dbReference type="ARBA" id="ARBA00023204"/>
    </source>
</evidence>
<evidence type="ECO:0000256" key="12">
    <source>
        <dbReference type="ARBA" id="ARBA00049244"/>
    </source>
</evidence>
<name>A0ABS4BLG9_9HYPH</name>
<dbReference type="InterPro" id="IPR003141">
    <property type="entry name" value="Pol/His_phosphatase_N"/>
</dbReference>
<keyword evidence="9 13" id="KW-0227">DNA damage</keyword>
<evidence type="ECO:0000256" key="10">
    <source>
        <dbReference type="ARBA" id="ARBA00022932"/>
    </source>
</evidence>
<gene>
    <name evidence="13" type="primary">dnaE2</name>
    <name evidence="16" type="ORF">J6595_18410</name>
</gene>
<dbReference type="Pfam" id="PF01336">
    <property type="entry name" value="tRNA_anti-codon"/>
    <property type="match status" value="1"/>
</dbReference>
<proteinExistence type="inferred from homology"/>
<feature type="domain" description="Polymerase/histidinol phosphatase N-terminal" evidence="15">
    <location>
        <begin position="12"/>
        <end position="79"/>
    </location>
</feature>
<dbReference type="InterPro" id="IPR004805">
    <property type="entry name" value="DnaE2/DnaE/PolC"/>
</dbReference>
<dbReference type="EMBL" id="JAGJCF010000017">
    <property type="protein sequence ID" value="MBP0617564.1"/>
    <property type="molecule type" value="Genomic_DNA"/>
</dbReference>
<dbReference type="HAMAP" id="MF_01902">
    <property type="entry name" value="DNApol_error_prone"/>
    <property type="match status" value="1"/>
</dbReference>
<evidence type="ECO:0000256" key="8">
    <source>
        <dbReference type="ARBA" id="ARBA00022705"/>
    </source>
</evidence>
<evidence type="ECO:0000256" key="14">
    <source>
        <dbReference type="SAM" id="MobiDB-lite"/>
    </source>
</evidence>
<evidence type="ECO:0000256" key="7">
    <source>
        <dbReference type="ARBA" id="ARBA00022695"/>
    </source>
</evidence>
<comment type="similarity">
    <text evidence="2 13">Belongs to the DNA polymerase type-C family. DnaE2 subfamily.</text>
</comment>
<feature type="region of interest" description="Disordered" evidence="14">
    <location>
        <begin position="898"/>
        <end position="917"/>
    </location>
</feature>
<evidence type="ECO:0000256" key="9">
    <source>
        <dbReference type="ARBA" id="ARBA00022763"/>
    </source>
</evidence>
<accession>A0ABS4BLG9</accession>
<evidence type="ECO:0000256" key="5">
    <source>
        <dbReference type="ARBA" id="ARBA00022490"/>
    </source>
</evidence>
<dbReference type="InterPro" id="IPR016195">
    <property type="entry name" value="Pol/histidinol_Pase-like"/>
</dbReference>
<keyword evidence="6 13" id="KW-0808">Transferase</keyword>
<keyword evidence="5 13" id="KW-0963">Cytoplasm</keyword>
<dbReference type="Pfam" id="PF17657">
    <property type="entry name" value="DNA_pol3_finger"/>
    <property type="match status" value="1"/>
</dbReference>
<dbReference type="NCBIfam" id="NF004225">
    <property type="entry name" value="PRK05672.1"/>
    <property type="match status" value="1"/>
</dbReference>
<evidence type="ECO:0000256" key="13">
    <source>
        <dbReference type="HAMAP-Rule" id="MF_01902"/>
    </source>
</evidence>
<evidence type="ECO:0000256" key="4">
    <source>
        <dbReference type="ARBA" id="ARBA00017273"/>
    </source>
</evidence>
<dbReference type="NCBIfam" id="TIGR00594">
    <property type="entry name" value="polc"/>
    <property type="match status" value="1"/>
</dbReference>
<dbReference type="CDD" id="cd04485">
    <property type="entry name" value="DnaE_OBF"/>
    <property type="match status" value="1"/>
</dbReference>
<organism evidence="16 17">
    <name type="scientific">Jiella mangrovi</name>
    <dbReference type="NCBI Taxonomy" id="2821407"/>
    <lineage>
        <taxon>Bacteria</taxon>
        <taxon>Pseudomonadati</taxon>
        <taxon>Pseudomonadota</taxon>
        <taxon>Alphaproteobacteria</taxon>
        <taxon>Hyphomicrobiales</taxon>
        <taxon>Aurantimonadaceae</taxon>
        <taxon>Jiella</taxon>
    </lineage>
</organism>
<evidence type="ECO:0000256" key="1">
    <source>
        <dbReference type="ARBA" id="ARBA00004496"/>
    </source>
</evidence>
<evidence type="ECO:0000259" key="15">
    <source>
        <dbReference type="SMART" id="SM00481"/>
    </source>
</evidence>
<dbReference type="PANTHER" id="PTHR32294:SF4">
    <property type="entry name" value="ERROR-PRONE DNA POLYMERASE"/>
    <property type="match status" value="1"/>
</dbReference>
<dbReference type="SUPFAM" id="SSF89550">
    <property type="entry name" value="PHP domain-like"/>
    <property type="match status" value="1"/>
</dbReference>
<dbReference type="Gene3D" id="3.20.20.140">
    <property type="entry name" value="Metal-dependent hydrolases"/>
    <property type="match status" value="1"/>
</dbReference>
<comment type="caution">
    <text evidence="16">The sequence shown here is derived from an EMBL/GenBank/DDBJ whole genome shotgun (WGS) entry which is preliminary data.</text>
</comment>
<dbReference type="SMART" id="SM00481">
    <property type="entry name" value="POLIIIAc"/>
    <property type="match status" value="1"/>
</dbReference>
<dbReference type="InterPro" id="IPR011708">
    <property type="entry name" value="DNA_pol3_alpha_NTPase_dom"/>
</dbReference>
<protein>
    <recommendedName>
        <fullName evidence="4 13">Error-prone DNA polymerase</fullName>
        <ecNumber evidence="3 13">2.7.7.7</ecNumber>
    </recommendedName>
</protein>
<keyword evidence="10 13" id="KW-0239">DNA-directed DNA polymerase</keyword>
<feature type="region of interest" description="Disordered" evidence="14">
    <location>
        <begin position="1069"/>
        <end position="1093"/>
    </location>
</feature>
<evidence type="ECO:0000313" key="17">
    <source>
        <dbReference type="Proteomes" id="UP000678276"/>
    </source>
</evidence>
<comment type="catalytic activity">
    <reaction evidence="12 13">
        <text>DNA(n) + a 2'-deoxyribonucleoside 5'-triphosphate = DNA(n+1) + diphosphate</text>
        <dbReference type="Rhea" id="RHEA:22508"/>
        <dbReference type="Rhea" id="RHEA-COMP:17339"/>
        <dbReference type="Rhea" id="RHEA-COMP:17340"/>
        <dbReference type="ChEBI" id="CHEBI:33019"/>
        <dbReference type="ChEBI" id="CHEBI:61560"/>
        <dbReference type="ChEBI" id="CHEBI:173112"/>
        <dbReference type="EC" id="2.7.7.7"/>
    </reaction>
</comment>
<dbReference type="Pfam" id="PF14579">
    <property type="entry name" value="HHH_6"/>
    <property type="match status" value="1"/>
</dbReference>